<dbReference type="eggNOG" id="ENOG502QPZW">
    <property type="taxonomic scope" value="Eukaryota"/>
</dbReference>
<evidence type="ECO:0000259" key="2">
    <source>
        <dbReference type="PROSITE" id="PS50206"/>
    </source>
</evidence>
<dbReference type="Gene3D" id="3.40.250.10">
    <property type="entry name" value="Rhodanese-like domain"/>
    <property type="match status" value="1"/>
</dbReference>
<reference evidence="3" key="1">
    <citation type="submission" date="2015-04" db="UniProtKB">
        <authorList>
            <consortium name="EnsemblPlants"/>
        </authorList>
    </citation>
    <scope>IDENTIFICATION</scope>
</reference>
<proteinExistence type="predicted"/>
<organism evidence="3">
    <name type="scientific">Oryza glumipatula</name>
    <dbReference type="NCBI Taxonomy" id="40148"/>
    <lineage>
        <taxon>Eukaryota</taxon>
        <taxon>Viridiplantae</taxon>
        <taxon>Streptophyta</taxon>
        <taxon>Embryophyta</taxon>
        <taxon>Tracheophyta</taxon>
        <taxon>Spermatophyta</taxon>
        <taxon>Magnoliopsida</taxon>
        <taxon>Liliopsida</taxon>
        <taxon>Poales</taxon>
        <taxon>Poaceae</taxon>
        <taxon>BOP clade</taxon>
        <taxon>Oryzoideae</taxon>
        <taxon>Oryzeae</taxon>
        <taxon>Oryzinae</taxon>
        <taxon>Oryza</taxon>
    </lineage>
</organism>
<dbReference type="Pfam" id="PF00581">
    <property type="entry name" value="Rhodanese"/>
    <property type="match status" value="1"/>
</dbReference>
<dbReference type="STRING" id="40148.A0A0D9ZG68"/>
<dbReference type="Proteomes" id="UP000026961">
    <property type="component" value="Chromosome 3"/>
</dbReference>
<feature type="compositionally biased region" description="Acidic residues" evidence="1">
    <location>
        <begin position="407"/>
        <end position="416"/>
    </location>
</feature>
<dbReference type="InterPro" id="IPR020936">
    <property type="entry name" value="TrhO"/>
</dbReference>
<dbReference type="EnsemblPlants" id="OGLUM03G41730.1">
    <property type="protein sequence ID" value="OGLUM03G41730.1"/>
    <property type="gene ID" value="OGLUM03G41730"/>
</dbReference>
<dbReference type="Gramene" id="OGLUM03G41730.1">
    <property type="protein sequence ID" value="OGLUM03G41730.1"/>
    <property type="gene ID" value="OGLUM03G41730"/>
</dbReference>
<dbReference type="AlphaFoldDB" id="A0A0D9ZG68"/>
<dbReference type="SUPFAM" id="SSF52821">
    <property type="entry name" value="Rhodanese/Cell cycle control phosphatase"/>
    <property type="match status" value="1"/>
</dbReference>
<protein>
    <recommendedName>
        <fullName evidence="2">Rhodanese domain-containing protein</fullName>
    </recommendedName>
</protein>
<dbReference type="SMART" id="SM00450">
    <property type="entry name" value="RHOD"/>
    <property type="match status" value="1"/>
</dbReference>
<keyword evidence="4" id="KW-1185">Reference proteome</keyword>
<feature type="domain" description="Rhodanese" evidence="2">
    <location>
        <begin position="289"/>
        <end position="384"/>
    </location>
</feature>
<feature type="region of interest" description="Disordered" evidence="1">
    <location>
        <begin position="15"/>
        <end position="34"/>
    </location>
</feature>
<evidence type="ECO:0000256" key="1">
    <source>
        <dbReference type="SAM" id="MobiDB-lite"/>
    </source>
</evidence>
<dbReference type="PANTHER" id="PTHR43268">
    <property type="entry name" value="THIOSULFATE SULFURTRANSFERASE/RHODANESE-LIKE DOMAIN-CONTAINING PROTEIN 2"/>
    <property type="match status" value="1"/>
</dbReference>
<dbReference type="PROSITE" id="PS50206">
    <property type="entry name" value="RHODANESE_3"/>
    <property type="match status" value="1"/>
</dbReference>
<dbReference type="PANTHER" id="PTHR43268:SF3">
    <property type="entry name" value="RHODANESE-LIKE DOMAIN-CONTAINING PROTEIN 7-RELATED"/>
    <property type="match status" value="1"/>
</dbReference>
<dbReference type="InterPro" id="IPR036873">
    <property type="entry name" value="Rhodanese-like_dom_sf"/>
</dbReference>
<dbReference type="InterPro" id="IPR040503">
    <property type="entry name" value="TRHO_N"/>
</dbReference>
<evidence type="ECO:0000313" key="4">
    <source>
        <dbReference type="Proteomes" id="UP000026961"/>
    </source>
</evidence>
<name>A0A0D9ZG68_9ORYZ</name>
<evidence type="ECO:0000313" key="3">
    <source>
        <dbReference type="EnsemblPlants" id="OGLUM03G41730.1"/>
    </source>
</evidence>
<feature type="compositionally biased region" description="Pro residues" evidence="1">
    <location>
        <begin position="17"/>
        <end position="28"/>
    </location>
</feature>
<dbReference type="InterPro" id="IPR001763">
    <property type="entry name" value="Rhodanese-like_dom"/>
</dbReference>
<dbReference type="InterPro" id="IPR022111">
    <property type="entry name" value="Rhodanese_C"/>
</dbReference>
<reference evidence="3" key="2">
    <citation type="submission" date="2018-05" db="EMBL/GenBank/DDBJ databases">
        <title>OgluRS3 (Oryza glumaepatula Reference Sequence Version 3).</title>
        <authorList>
            <person name="Zhang J."/>
            <person name="Kudrna D."/>
            <person name="Lee S."/>
            <person name="Talag J."/>
            <person name="Welchert J."/>
            <person name="Wing R.A."/>
        </authorList>
    </citation>
    <scope>NUCLEOTIDE SEQUENCE [LARGE SCALE GENOMIC DNA]</scope>
</reference>
<feature type="region of interest" description="Disordered" evidence="1">
    <location>
        <begin position="401"/>
        <end position="421"/>
    </location>
</feature>
<sequence>MAMAAAVHRFLGVFPAPSTPTPPPPPRQLSPRPHHIPPSLVRCCSSSPVCAATVAVAQPQEFVVVTFYKFVSIDDPRAEVSRHLHFLQGRDIHGRIYMNEQGINAQYSGPHKDAVAYADWLRKDHRFRDLLVQTSPSLCGHAFPRLKLRYKPSLVQLEGGCSHLPLVDPSMRATPLTPSEWRERLEARKCLDVSSSEAAGDSSGRRLLLLDVRNVWFRGTETLPFRGTSGPVAQPCGTVSLSQPKERYRVARGHGPACGSCGTVALPRNRPAGWAVPRFGRVYLRKISVTDYEWDIGHFQGAQRPNVDCFRSTSFGLSESEQEMDSSDPLNGIDKENTDILMYCTGGIRCDVYSTILRKKGFRNLYTLKGGVSNYLKEEGSAGWVGNLFVFDGRLSLPPATYKPGAGDDDDEEEEEGRNRSSSELGRCYACGSEVVELRHRNCANIDCNRLYLCCGRCVEELRGCCGEGCTAAPRLRPLLPSHQRYHKWHLYRHLDLGAPSSPS</sequence>
<dbReference type="Gene3D" id="3.30.70.100">
    <property type="match status" value="1"/>
</dbReference>
<accession>A0A0D9ZG68</accession>
<dbReference type="Pfam" id="PF12368">
    <property type="entry name" value="Rhodanese_C"/>
    <property type="match status" value="1"/>
</dbReference>
<dbReference type="Pfam" id="PF17773">
    <property type="entry name" value="UPF0176_N"/>
    <property type="match status" value="1"/>
</dbReference>